<comment type="function">
    <text evidence="17">Catalyzes the dehydration of the S-form of NAD(P)HX at the expense of ADP, which is converted to AMP. Together with NAD(P)HX epimerase, which catalyzes the epimerization of the S- and R-forms, the enzyme allows the repair of both epimers of NAD(P)HX, a damaged form of NAD(P)H that is a result of enzymatic or heat-dependent hydration.</text>
</comment>
<organism evidence="22">
    <name type="scientific">Telmatobacter sp. DSM 110680</name>
    <dbReference type="NCBI Taxonomy" id="3036704"/>
    <lineage>
        <taxon>Bacteria</taxon>
        <taxon>Pseudomonadati</taxon>
        <taxon>Acidobacteriota</taxon>
        <taxon>Terriglobia</taxon>
        <taxon>Terriglobales</taxon>
        <taxon>Acidobacteriaceae</taxon>
        <taxon>Telmatobacter</taxon>
    </lineage>
</organism>
<dbReference type="InterPro" id="IPR029056">
    <property type="entry name" value="Ribokinase-like"/>
</dbReference>
<evidence type="ECO:0000256" key="5">
    <source>
        <dbReference type="ARBA" id="ARBA00022723"/>
    </source>
</evidence>
<dbReference type="InterPro" id="IPR000631">
    <property type="entry name" value="CARKD"/>
</dbReference>
<evidence type="ECO:0000256" key="13">
    <source>
        <dbReference type="ARBA" id="ARBA00023268"/>
    </source>
</evidence>
<dbReference type="PANTHER" id="PTHR12592">
    <property type="entry name" value="ATP-DEPENDENT (S)-NAD(P)H-HYDRATE DEHYDRATASE FAMILY MEMBER"/>
    <property type="match status" value="1"/>
</dbReference>
<dbReference type="SUPFAM" id="SSF53613">
    <property type="entry name" value="Ribokinase-like"/>
    <property type="match status" value="1"/>
</dbReference>
<keyword evidence="7 17" id="KW-0067">ATP-binding</keyword>
<feature type="binding site" evidence="17">
    <location>
        <position position="337"/>
    </location>
    <ligand>
        <name>(6S)-NADPHX</name>
        <dbReference type="ChEBI" id="CHEBI:64076"/>
    </ligand>
</feature>
<keyword evidence="10 17" id="KW-0520">NAD</keyword>
<dbReference type="Pfam" id="PF03853">
    <property type="entry name" value="YjeF_N"/>
    <property type="match status" value="1"/>
</dbReference>
<evidence type="ECO:0000256" key="18">
    <source>
        <dbReference type="HAMAP-Rule" id="MF_01966"/>
    </source>
</evidence>
<feature type="domain" description="YjeF N-terminal" evidence="21">
    <location>
        <begin position="9"/>
        <end position="221"/>
    </location>
</feature>
<evidence type="ECO:0000256" key="1">
    <source>
        <dbReference type="ARBA" id="ARBA00000013"/>
    </source>
</evidence>
<dbReference type="GO" id="GO:0110051">
    <property type="term" value="P:metabolite repair"/>
    <property type="evidence" value="ECO:0007669"/>
    <property type="project" value="TreeGrafter"/>
</dbReference>
<feature type="binding site" evidence="17">
    <location>
        <position position="460"/>
    </location>
    <ligand>
        <name>AMP</name>
        <dbReference type="ChEBI" id="CHEBI:456215"/>
    </ligand>
</feature>
<comment type="subunit">
    <text evidence="17">Homotetramer.</text>
</comment>
<evidence type="ECO:0000256" key="14">
    <source>
        <dbReference type="ARBA" id="ARBA00025153"/>
    </source>
</evidence>
<comment type="catalytic activity">
    <reaction evidence="2 18 19">
        <text>(6R)-NADPHX = (6S)-NADPHX</text>
        <dbReference type="Rhea" id="RHEA:32227"/>
        <dbReference type="ChEBI" id="CHEBI:64076"/>
        <dbReference type="ChEBI" id="CHEBI:64077"/>
        <dbReference type="EC" id="5.1.99.6"/>
    </reaction>
</comment>
<comment type="cofactor">
    <cofactor evidence="18 19">
        <name>K(+)</name>
        <dbReference type="ChEBI" id="CHEBI:29103"/>
    </cofactor>
    <text evidence="18 19">Binds 1 potassium ion per subunit.</text>
</comment>
<dbReference type="AlphaFoldDB" id="A0AAU7DNX0"/>
<feature type="binding site" evidence="17">
    <location>
        <begin position="431"/>
        <end position="435"/>
    </location>
    <ligand>
        <name>AMP</name>
        <dbReference type="ChEBI" id="CHEBI:456215"/>
    </ligand>
</feature>
<dbReference type="GO" id="GO:0052856">
    <property type="term" value="F:NAD(P)HX epimerase activity"/>
    <property type="evidence" value="ECO:0007669"/>
    <property type="project" value="UniProtKB-UniRule"/>
</dbReference>
<evidence type="ECO:0000256" key="16">
    <source>
        <dbReference type="ARBA" id="ARBA00049209"/>
    </source>
</evidence>
<evidence type="ECO:0000256" key="2">
    <source>
        <dbReference type="ARBA" id="ARBA00000909"/>
    </source>
</evidence>
<gene>
    <name evidence="17" type="primary">nnrD</name>
    <name evidence="18" type="synonym">nnrE</name>
    <name evidence="22" type="ORF">P8935_11085</name>
</gene>
<evidence type="ECO:0000256" key="9">
    <source>
        <dbReference type="ARBA" id="ARBA00022958"/>
    </source>
</evidence>
<keyword evidence="6 17" id="KW-0547">Nucleotide-binding</keyword>
<evidence type="ECO:0000256" key="11">
    <source>
        <dbReference type="ARBA" id="ARBA00023235"/>
    </source>
</evidence>
<feature type="binding site" evidence="18">
    <location>
        <position position="162"/>
    </location>
    <ligand>
        <name>(6S)-NADPHX</name>
        <dbReference type="ChEBI" id="CHEBI:64076"/>
    </ligand>
</feature>
<comment type="similarity">
    <text evidence="17">Belongs to the NnrD/CARKD family.</text>
</comment>
<name>A0AAU7DNX0_9BACT</name>
<comment type="similarity">
    <text evidence="4 19">In the C-terminal section; belongs to the NnrD/CARKD family.</text>
</comment>
<feature type="binding site" evidence="18">
    <location>
        <position position="165"/>
    </location>
    <ligand>
        <name>K(+)</name>
        <dbReference type="ChEBI" id="CHEBI:29103"/>
    </ligand>
</feature>
<reference evidence="22" key="1">
    <citation type="submission" date="2023-03" db="EMBL/GenBank/DDBJ databases">
        <title>Edaphobacter sp.</title>
        <authorList>
            <person name="Huber K.J."/>
            <person name="Papendorf J."/>
            <person name="Pilke C."/>
            <person name="Bunk B."/>
            <person name="Sproeer C."/>
            <person name="Pester M."/>
        </authorList>
    </citation>
    <scope>NUCLEOTIDE SEQUENCE</scope>
    <source>
        <strain evidence="22">DSM 110680</strain>
    </source>
</reference>
<feature type="domain" description="YjeF C-terminal" evidence="20">
    <location>
        <begin position="229"/>
        <end position="521"/>
    </location>
</feature>
<dbReference type="RefSeq" id="WP_348265059.1">
    <property type="nucleotide sequence ID" value="NZ_CP121196.1"/>
</dbReference>
<comment type="function">
    <text evidence="14 19">Bifunctional enzyme that catalyzes the epimerization of the S- and R-forms of NAD(P)HX and the dehydration of the S-form of NAD(P)HX at the expense of ADP, which is converted to AMP. This allows the repair of both epimers of NAD(P)HX, a damaged form of NAD(P)H that is a result of enzymatic or heat-dependent hydration.</text>
</comment>
<comment type="function">
    <text evidence="18">Catalyzes the epimerization of the S- and R-forms of NAD(P)HX, a damaged form of NAD(P)H that is a result of enzymatic or heat-dependent hydration. This is a prerequisite for the S-specific NAD(P)H-hydrate dehydratase to allow the repair of both epimers of NAD(P)HX.</text>
</comment>
<evidence type="ECO:0000256" key="12">
    <source>
        <dbReference type="ARBA" id="ARBA00023239"/>
    </source>
</evidence>
<evidence type="ECO:0000313" key="22">
    <source>
        <dbReference type="EMBL" id="XBH19837.1"/>
    </source>
</evidence>
<keyword evidence="9 18" id="KW-0630">Potassium</keyword>
<evidence type="ECO:0000256" key="10">
    <source>
        <dbReference type="ARBA" id="ARBA00023027"/>
    </source>
</evidence>
<dbReference type="PANTHER" id="PTHR12592:SF0">
    <property type="entry name" value="ATP-DEPENDENT (S)-NAD(P)H-HYDRATE DEHYDRATASE"/>
    <property type="match status" value="1"/>
</dbReference>
<feature type="binding site" evidence="18">
    <location>
        <begin position="57"/>
        <end position="61"/>
    </location>
    <ligand>
        <name>(6S)-NADPHX</name>
        <dbReference type="ChEBI" id="CHEBI:64076"/>
    </ligand>
</feature>
<keyword evidence="8 17" id="KW-0521">NADP</keyword>
<feature type="binding site" evidence="17">
    <location>
        <position position="264"/>
    </location>
    <ligand>
        <name>(6S)-NADPHX</name>
        <dbReference type="ChEBI" id="CHEBI:64076"/>
    </ligand>
</feature>
<dbReference type="InterPro" id="IPR004443">
    <property type="entry name" value="YjeF_N_dom"/>
</dbReference>
<comment type="similarity">
    <text evidence="18">Belongs to the NnrE/AIBP family.</text>
</comment>
<accession>A0AAU7DNX0</accession>
<evidence type="ECO:0000256" key="8">
    <source>
        <dbReference type="ARBA" id="ARBA00022857"/>
    </source>
</evidence>
<evidence type="ECO:0000259" key="21">
    <source>
        <dbReference type="PROSITE" id="PS51385"/>
    </source>
</evidence>
<dbReference type="EMBL" id="CP121196">
    <property type="protein sequence ID" value="XBH19837.1"/>
    <property type="molecule type" value="Genomic_DNA"/>
</dbReference>
<keyword evidence="11 18" id="KW-0413">Isomerase</keyword>
<evidence type="ECO:0000256" key="19">
    <source>
        <dbReference type="PIRNR" id="PIRNR017184"/>
    </source>
</evidence>
<keyword evidence="13" id="KW-0511">Multifunctional enzyme</keyword>
<evidence type="ECO:0000256" key="17">
    <source>
        <dbReference type="HAMAP-Rule" id="MF_01965"/>
    </source>
</evidence>
<evidence type="ECO:0000256" key="7">
    <source>
        <dbReference type="ARBA" id="ARBA00022840"/>
    </source>
</evidence>
<dbReference type="NCBIfam" id="TIGR00197">
    <property type="entry name" value="yjeF_nterm"/>
    <property type="match status" value="1"/>
</dbReference>
<dbReference type="EC" id="4.2.1.136" evidence="19"/>
<comment type="catalytic activity">
    <reaction evidence="15 17 19">
        <text>(6S)-NADHX + ADP = AMP + phosphate + NADH + H(+)</text>
        <dbReference type="Rhea" id="RHEA:32223"/>
        <dbReference type="ChEBI" id="CHEBI:15378"/>
        <dbReference type="ChEBI" id="CHEBI:43474"/>
        <dbReference type="ChEBI" id="CHEBI:57945"/>
        <dbReference type="ChEBI" id="CHEBI:64074"/>
        <dbReference type="ChEBI" id="CHEBI:456215"/>
        <dbReference type="ChEBI" id="CHEBI:456216"/>
        <dbReference type="EC" id="4.2.1.136"/>
    </reaction>
</comment>
<dbReference type="NCBIfam" id="TIGR00196">
    <property type="entry name" value="yjeF_cterm"/>
    <property type="match status" value="1"/>
</dbReference>
<feature type="binding site" evidence="18">
    <location>
        <begin position="133"/>
        <end position="139"/>
    </location>
    <ligand>
        <name>(6S)-NADPHX</name>
        <dbReference type="ChEBI" id="CHEBI:64076"/>
    </ligand>
</feature>
<feature type="binding site" evidence="18">
    <location>
        <position position="58"/>
    </location>
    <ligand>
        <name>K(+)</name>
        <dbReference type="ChEBI" id="CHEBI:29103"/>
    </ligand>
</feature>
<feature type="binding site" evidence="17">
    <location>
        <position position="461"/>
    </location>
    <ligand>
        <name>(6S)-NADPHX</name>
        <dbReference type="ChEBI" id="CHEBI:64076"/>
    </ligand>
</feature>
<dbReference type="EC" id="5.1.99.6" evidence="19"/>
<keyword evidence="12 17" id="KW-0456">Lyase</keyword>
<dbReference type="HAMAP" id="MF_01965">
    <property type="entry name" value="NADHX_dehydratase"/>
    <property type="match status" value="1"/>
</dbReference>
<dbReference type="GO" id="GO:0052855">
    <property type="term" value="F:ADP-dependent NAD(P)H-hydrate dehydratase activity"/>
    <property type="evidence" value="ECO:0007669"/>
    <property type="project" value="UniProtKB-UniRule"/>
</dbReference>
<dbReference type="SUPFAM" id="SSF64153">
    <property type="entry name" value="YjeF N-terminal domain-like"/>
    <property type="match status" value="1"/>
</dbReference>
<comment type="similarity">
    <text evidence="3 19">In the N-terminal section; belongs to the NnrE/AIBP family.</text>
</comment>
<sequence>MKVLSAEEMQACDRETTERYGVSSIELMRAASAVVDAFAREQFPRARRVTVICGRGNNGGDGMMAARLLAKAGLAVTTLLLGSQYELKGDAATAWRELSVSPNRYLYEVNSAADLRAHTAALEADLIIDAVLGTGFKPPMTGLALAAMEWASESEAPFLSVDLPSGWPADSRSSKVEMAFPSDAVITFTAPKPAHVFGELTRLWDQPIVVAPIGSPDEAIVSQGGLSWAGASHALVEQPRGADANKGKFGHVLVIGGSVGKSGAPAMASMSALRAGAGLVTAAVPSPIMALVSSFAPELMTRAMMASPSGELASKGTTAQQFQKMIDRKTVIAVGPGLGDGPGTEMLLEAVLSDTKLPTVIDADGLNTLSANPFLMEKMTEVAKAGRTVVLTPHPGEMARLTGKSVEEIQANRHEQARSFARDHGVTLVLKGSRTLIAHPDGRVAVNTSGNPGMAKGGSGDMLMGIIAALLAQYKDDVARAVEAAVYLHGFAADLAVHEADEHTLLATDSLKYFSQAFQFRPFRFSQGAPRGYVWLQGLSAARSQACAPQRRNEQGSPSR</sequence>
<protein>
    <recommendedName>
        <fullName evidence="19">Bifunctional NAD(P)H-hydrate repair enzyme</fullName>
    </recommendedName>
    <alternativeName>
        <fullName evidence="19">Nicotinamide nucleotide repair protein</fullName>
    </alternativeName>
    <domain>
        <recommendedName>
            <fullName evidence="19">ADP-dependent (S)-NAD(P)H-hydrate dehydratase</fullName>
            <ecNumber evidence="19">4.2.1.136</ecNumber>
        </recommendedName>
        <alternativeName>
            <fullName evidence="19">ADP-dependent NAD(P)HX dehydratase</fullName>
        </alternativeName>
    </domain>
    <domain>
        <recommendedName>
            <fullName evidence="19">NAD(P)H-hydrate epimerase</fullName>
            <ecNumber evidence="19">5.1.99.6</ecNumber>
        </recommendedName>
    </domain>
</protein>
<dbReference type="HAMAP" id="MF_01966">
    <property type="entry name" value="NADHX_epimerase"/>
    <property type="match status" value="1"/>
</dbReference>
<evidence type="ECO:0000259" key="20">
    <source>
        <dbReference type="PROSITE" id="PS51383"/>
    </source>
</evidence>
<dbReference type="Pfam" id="PF01256">
    <property type="entry name" value="Carb_kinase"/>
    <property type="match status" value="1"/>
</dbReference>
<dbReference type="CDD" id="cd01171">
    <property type="entry name" value="YXKO-related"/>
    <property type="match status" value="1"/>
</dbReference>
<evidence type="ECO:0000256" key="6">
    <source>
        <dbReference type="ARBA" id="ARBA00022741"/>
    </source>
</evidence>
<dbReference type="Gene3D" id="3.40.50.10260">
    <property type="entry name" value="YjeF N-terminal domain"/>
    <property type="match status" value="1"/>
</dbReference>
<evidence type="ECO:0000256" key="15">
    <source>
        <dbReference type="ARBA" id="ARBA00048238"/>
    </source>
</evidence>
<dbReference type="Gene3D" id="3.40.1190.20">
    <property type="match status" value="1"/>
</dbReference>
<evidence type="ECO:0000256" key="4">
    <source>
        <dbReference type="ARBA" id="ARBA00009524"/>
    </source>
</evidence>
<proteinExistence type="inferred from homology"/>
<comment type="caution">
    <text evidence="18">Lacks conserved residue(s) required for the propagation of feature annotation.</text>
</comment>
<dbReference type="PROSITE" id="PS51385">
    <property type="entry name" value="YJEF_N"/>
    <property type="match status" value="1"/>
</dbReference>
<dbReference type="GO" id="GO:0046872">
    <property type="term" value="F:metal ion binding"/>
    <property type="evidence" value="ECO:0007669"/>
    <property type="project" value="UniProtKB-UniRule"/>
</dbReference>
<dbReference type="InterPro" id="IPR036652">
    <property type="entry name" value="YjeF_N_dom_sf"/>
</dbReference>
<comment type="cofactor">
    <cofactor evidence="17">
        <name>Mg(2+)</name>
        <dbReference type="ChEBI" id="CHEBI:18420"/>
    </cofactor>
</comment>
<keyword evidence="5 18" id="KW-0479">Metal-binding</keyword>
<dbReference type="GO" id="GO:0005524">
    <property type="term" value="F:ATP binding"/>
    <property type="evidence" value="ECO:0007669"/>
    <property type="project" value="UniProtKB-UniRule"/>
</dbReference>
<comment type="catalytic activity">
    <reaction evidence="1 18 19">
        <text>(6R)-NADHX = (6S)-NADHX</text>
        <dbReference type="Rhea" id="RHEA:32215"/>
        <dbReference type="ChEBI" id="CHEBI:64074"/>
        <dbReference type="ChEBI" id="CHEBI:64075"/>
        <dbReference type="EC" id="5.1.99.6"/>
    </reaction>
</comment>
<dbReference type="InterPro" id="IPR030677">
    <property type="entry name" value="Nnr"/>
</dbReference>
<dbReference type="PIRSF" id="PIRSF017184">
    <property type="entry name" value="Nnr"/>
    <property type="match status" value="1"/>
</dbReference>
<feature type="binding site" evidence="18">
    <location>
        <position position="129"/>
    </location>
    <ligand>
        <name>K(+)</name>
        <dbReference type="ChEBI" id="CHEBI:29103"/>
    </ligand>
</feature>
<feature type="binding site" evidence="17">
    <location>
        <position position="394"/>
    </location>
    <ligand>
        <name>(6S)-NADPHX</name>
        <dbReference type="ChEBI" id="CHEBI:64076"/>
    </ligand>
</feature>
<evidence type="ECO:0000256" key="3">
    <source>
        <dbReference type="ARBA" id="ARBA00006001"/>
    </source>
</evidence>
<dbReference type="PROSITE" id="PS51383">
    <property type="entry name" value="YJEF_C_3"/>
    <property type="match status" value="1"/>
</dbReference>
<comment type="catalytic activity">
    <reaction evidence="16 17 19">
        <text>(6S)-NADPHX + ADP = AMP + phosphate + NADPH + H(+)</text>
        <dbReference type="Rhea" id="RHEA:32235"/>
        <dbReference type="ChEBI" id="CHEBI:15378"/>
        <dbReference type="ChEBI" id="CHEBI:43474"/>
        <dbReference type="ChEBI" id="CHEBI:57783"/>
        <dbReference type="ChEBI" id="CHEBI:64076"/>
        <dbReference type="ChEBI" id="CHEBI:456215"/>
        <dbReference type="ChEBI" id="CHEBI:456216"/>
        <dbReference type="EC" id="4.2.1.136"/>
    </reaction>
</comment>
<dbReference type="GO" id="GO:0046496">
    <property type="term" value="P:nicotinamide nucleotide metabolic process"/>
    <property type="evidence" value="ECO:0007669"/>
    <property type="project" value="UniProtKB-UniRule"/>
</dbReference>